<keyword evidence="2" id="KW-0092">Biotin</keyword>
<dbReference type="Proteomes" id="UP000672097">
    <property type="component" value="Unassembled WGS sequence"/>
</dbReference>
<dbReference type="InterPro" id="IPR045864">
    <property type="entry name" value="aa-tRNA-synth_II/BPL/LPL"/>
</dbReference>
<evidence type="ECO:0000256" key="1">
    <source>
        <dbReference type="ARBA" id="ARBA00022598"/>
    </source>
</evidence>
<reference evidence="6 7" key="1">
    <citation type="submission" date="2021-04" db="EMBL/GenBank/DDBJ databases">
        <title>The genome sequence of type strain Ideonella paludis KCTC 32238.</title>
        <authorList>
            <person name="Liu Y."/>
        </authorList>
    </citation>
    <scope>NUCLEOTIDE SEQUENCE [LARGE SCALE GENOMIC DNA]</scope>
    <source>
        <strain evidence="6 7">KCTC 32238</strain>
    </source>
</reference>
<evidence type="ECO:0000256" key="3">
    <source>
        <dbReference type="ARBA" id="ARBA00024227"/>
    </source>
</evidence>
<comment type="catalytic activity">
    <reaction evidence="4">
        <text>biotin + L-lysyl-[protein] + ATP = N(6)-biotinyl-L-lysyl-[protein] + AMP + diphosphate + H(+)</text>
        <dbReference type="Rhea" id="RHEA:11756"/>
        <dbReference type="Rhea" id="RHEA-COMP:9752"/>
        <dbReference type="Rhea" id="RHEA-COMP:10505"/>
        <dbReference type="ChEBI" id="CHEBI:15378"/>
        <dbReference type="ChEBI" id="CHEBI:29969"/>
        <dbReference type="ChEBI" id="CHEBI:30616"/>
        <dbReference type="ChEBI" id="CHEBI:33019"/>
        <dbReference type="ChEBI" id="CHEBI:57586"/>
        <dbReference type="ChEBI" id="CHEBI:83144"/>
        <dbReference type="ChEBI" id="CHEBI:456215"/>
        <dbReference type="EC" id="6.3.4.15"/>
    </reaction>
</comment>
<dbReference type="RefSeq" id="WP_210806589.1">
    <property type="nucleotide sequence ID" value="NZ_JAGQDG010000001.1"/>
</dbReference>
<dbReference type="GO" id="GO:0004077">
    <property type="term" value="F:biotin--[biotin carboxyl-carrier protein] ligase activity"/>
    <property type="evidence" value="ECO:0007669"/>
    <property type="project" value="UniProtKB-EC"/>
</dbReference>
<dbReference type="NCBIfam" id="TIGR00121">
    <property type="entry name" value="birA_ligase"/>
    <property type="match status" value="1"/>
</dbReference>
<dbReference type="InterPro" id="IPR004408">
    <property type="entry name" value="Biotin_CoA_COase_ligase"/>
</dbReference>
<keyword evidence="1 6" id="KW-0436">Ligase</keyword>
<dbReference type="PROSITE" id="PS51733">
    <property type="entry name" value="BPL_LPL_CATALYTIC"/>
    <property type="match status" value="1"/>
</dbReference>
<dbReference type="CDD" id="cd16442">
    <property type="entry name" value="BPL"/>
    <property type="match status" value="1"/>
</dbReference>
<dbReference type="PANTHER" id="PTHR12835">
    <property type="entry name" value="BIOTIN PROTEIN LIGASE"/>
    <property type="match status" value="1"/>
</dbReference>
<dbReference type="EC" id="6.3.4.15" evidence="3"/>
<dbReference type="Gene3D" id="3.30.930.10">
    <property type="entry name" value="Bira Bifunctional Protein, Domain 2"/>
    <property type="match status" value="1"/>
</dbReference>
<comment type="caution">
    <text evidence="6">The sequence shown here is derived from an EMBL/GenBank/DDBJ whole genome shotgun (WGS) entry which is preliminary data.</text>
</comment>
<dbReference type="EMBL" id="JAGQDG010000001">
    <property type="protein sequence ID" value="MBQ0933935.1"/>
    <property type="molecule type" value="Genomic_DNA"/>
</dbReference>
<gene>
    <name evidence="6" type="ORF">KAK11_01255</name>
</gene>
<organism evidence="6 7">
    <name type="scientific">Ideonella paludis</name>
    <dbReference type="NCBI Taxonomy" id="1233411"/>
    <lineage>
        <taxon>Bacteria</taxon>
        <taxon>Pseudomonadati</taxon>
        <taxon>Pseudomonadota</taxon>
        <taxon>Betaproteobacteria</taxon>
        <taxon>Burkholderiales</taxon>
        <taxon>Sphaerotilaceae</taxon>
        <taxon>Ideonella</taxon>
    </lineage>
</organism>
<sequence>MRATSPTLAKWGTPALWETLSPLLPGLSIEVVESIASTNAELVERLRVVASSGRDRHVRADDLNPCLLVAEQQTQGRGRLGRTWQSALGASLTFSLSLPLQRADWSGLSLVVGLSVAEALDPDGQHLGLKWPNDLWIKDGSQRKLGGILIEAIGVGASRVAVIGVGLNIQSLGQNMASLSEFHPGASAPWALGRLMPVLVQRLLRFEQHGFAEAAEAFAQRDILRGRPLTTTDPACPQGLAEGVDVDGALVVRGQAGPHRIVSGEVSVRPAPLAH</sequence>
<dbReference type="Pfam" id="PF03099">
    <property type="entry name" value="BPL_LplA_LipB"/>
    <property type="match status" value="1"/>
</dbReference>
<dbReference type="Gene3D" id="2.30.30.100">
    <property type="match status" value="1"/>
</dbReference>
<protein>
    <recommendedName>
        <fullName evidence="3">biotin--[biotin carboxyl-carrier protein] ligase</fullName>
        <ecNumber evidence="3">6.3.4.15</ecNumber>
    </recommendedName>
</protein>
<dbReference type="InterPro" id="IPR004143">
    <property type="entry name" value="BPL_LPL_catalytic"/>
</dbReference>
<dbReference type="InterPro" id="IPR003142">
    <property type="entry name" value="BPL_C"/>
</dbReference>
<evidence type="ECO:0000313" key="7">
    <source>
        <dbReference type="Proteomes" id="UP000672097"/>
    </source>
</evidence>
<feature type="domain" description="BPL/LPL catalytic" evidence="5">
    <location>
        <begin position="32"/>
        <end position="219"/>
    </location>
</feature>
<accession>A0ABS5DS29</accession>
<proteinExistence type="predicted"/>
<evidence type="ECO:0000259" key="5">
    <source>
        <dbReference type="PROSITE" id="PS51733"/>
    </source>
</evidence>
<evidence type="ECO:0000256" key="4">
    <source>
        <dbReference type="ARBA" id="ARBA00047846"/>
    </source>
</evidence>
<evidence type="ECO:0000313" key="6">
    <source>
        <dbReference type="EMBL" id="MBQ0933935.1"/>
    </source>
</evidence>
<dbReference type="SUPFAM" id="SSF55681">
    <property type="entry name" value="Class II aaRS and biotin synthetases"/>
    <property type="match status" value="1"/>
</dbReference>
<keyword evidence="7" id="KW-1185">Reference proteome</keyword>
<evidence type="ECO:0000256" key="2">
    <source>
        <dbReference type="ARBA" id="ARBA00023267"/>
    </source>
</evidence>
<dbReference type="Pfam" id="PF02237">
    <property type="entry name" value="BPL_C"/>
    <property type="match status" value="1"/>
</dbReference>
<name>A0ABS5DS29_9BURK</name>
<dbReference type="PANTHER" id="PTHR12835:SF5">
    <property type="entry name" value="BIOTIN--PROTEIN LIGASE"/>
    <property type="match status" value="1"/>
</dbReference>